<protein>
    <submittedName>
        <fullName evidence="2">Uncharacterized protein</fullName>
    </submittedName>
</protein>
<proteinExistence type="predicted"/>
<evidence type="ECO:0000256" key="1">
    <source>
        <dbReference type="SAM" id="MobiDB-lite"/>
    </source>
</evidence>
<sequence>MTKSYQSMVFAVLLLGVVVLFSLGYLVEMLNGGPFPSHFFFQIRPYMVGLTLRSRDWVFGIRVERTVSYIYLTYWMKKMMFPVFARLTVALESARQQKTAEQEFDKSAKLTQKLNMHSIPPLHCTNSARTSPSSSKESESTRVSKVLEVAAVRDVIGSDENDRMNKPGFVTLSTKGLENMAKLQTLASILPLDIYVFQVQVVVETTTQSSAVSTLASPRPTAEDIVNRVDRASSTSQAEEPLEIVHPSSLEDPLRTIAARNSLPLPNPPNRQPMATASTIRETHSATASPPLHTQWNCAPVVRAVNELDDDVTTVPSLGSTEIQVPTRTLDHNRRNLSGSVEYGEDSLEYPHTMRSDSGGASRGDIVTETWPMNEGYTRNSPTTVLASSMPDGSPGPSPEPSLVSHANQPYRPLFQPPTPHLGRSIQVEQPWSPELQRPIGSEREAKFRDDFDKLAALGL</sequence>
<feature type="region of interest" description="Disordered" evidence="1">
    <location>
        <begin position="372"/>
        <end position="447"/>
    </location>
</feature>
<feature type="compositionally biased region" description="Polar residues" evidence="1">
    <location>
        <begin position="377"/>
        <end position="387"/>
    </location>
</feature>
<dbReference type="OrthoDB" id="5404262at2759"/>
<evidence type="ECO:0000313" key="2">
    <source>
        <dbReference type="EMBL" id="RPB13808.1"/>
    </source>
</evidence>
<dbReference type="AlphaFoldDB" id="A0A3N4KWG5"/>
<name>A0A3N4KWG5_9PEZI</name>
<gene>
    <name evidence="2" type="ORF">P167DRAFT_97763</name>
</gene>
<organism evidence="2 3">
    <name type="scientific">Morchella conica CCBAS932</name>
    <dbReference type="NCBI Taxonomy" id="1392247"/>
    <lineage>
        <taxon>Eukaryota</taxon>
        <taxon>Fungi</taxon>
        <taxon>Dikarya</taxon>
        <taxon>Ascomycota</taxon>
        <taxon>Pezizomycotina</taxon>
        <taxon>Pezizomycetes</taxon>
        <taxon>Pezizales</taxon>
        <taxon>Morchellaceae</taxon>
        <taxon>Morchella</taxon>
    </lineage>
</organism>
<keyword evidence="3" id="KW-1185">Reference proteome</keyword>
<dbReference type="InParanoid" id="A0A3N4KWG5"/>
<accession>A0A3N4KWG5</accession>
<dbReference type="EMBL" id="ML119121">
    <property type="protein sequence ID" value="RPB13808.1"/>
    <property type="molecule type" value="Genomic_DNA"/>
</dbReference>
<reference evidence="2 3" key="1">
    <citation type="journal article" date="2018" name="Nat. Ecol. Evol.">
        <title>Pezizomycetes genomes reveal the molecular basis of ectomycorrhizal truffle lifestyle.</title>
        <authorList>
            <person name="Murat C."/>
            <person name="Payen T."/>
            <person name="Noel B."/>
            <person name="Kuo A."/>
            <person name="Morin E."/>
            <person name="Chen J."/>
            <person name="Kohler A."/>
            <person name="Krizsan K."/>
            <person name="Balestrini R."/>
            <person name="Da Silva C."/>
            <person name="Montanini B."/>
            <person name="Hainaut M."/>
            <person name="Levati E."/>
            <person name="Barry K.W."/>
            <person name="Belfiori B."/>
            <person name="Cichocki N."/>
            <person name="Clum A."/>
            <person name="Dockter R.B."/>
            <person name="Fauchery L."/>
            <person name="Guy J."/>
            <person name="Iotti M."/>
            <person name="Le Tacon F."/>
            <person name="Lindquist E.A."/>
            <person name="Lipzen A."/>
            <person name="Malagnac F."/>
            <person name="Mello A."/>
            <person name="Molinier V."/>
            <person name="Miyauchi S."/>
            <person name="Poulain J."/>
            <person name="Riccioni C."/>
            <person name="Rubini A."/>
            <person name="Sitrit Y."/>
            <person name="Splivallo R."/>
            <person name="Traeger S."/>
            <person name="Wang M."/>
            <person name="Zifcakova L."/>
            <person name="Wipf D."/>
            <person name="Zambonelli A."/>
            <person name="Paolocci F."/>
            <person name="Nowrousian M."/>
            <person name="Ottonello S."/>
            <person name="Baldrian P."/>
            <person name="Spatafora J.W."/>
            <person name="Henrissat B."/>
            <person name="Nagy L.G."/>
            <person name="Aury J.M."/>
            <person name="Wincker P."/>
            <person name="Grigoriev I.V."/>
            <person name="Bonfante P."/>
            <person name="Martin F.M."/>
        </authorList>
    </citation>
    <scope>NUCLEOTIDE SEQUENCE [LARGE SCALE GENOMIC DNA]</scope>
    <source>
        <strain evidence="2 3">CCBAS932</strain>
    </source>
</reference>
<feature type="region of interest" description="Disordered" evidence="1">
    <location>
        <begin position="121"/>
        <end position="141"/>
    </location>
</feature>
<evidence type="ECO:0000313" key="3">
    <source>
        <dbReference type="Proteomes" id="UP000277580"/>
    </source>
</evidence>
<dbReference type="Proteomes" id="UP000277580">
    <property type="component" value="Unassembled WGS sequence"/>
</dbReference>